<evidence type="ECO:0000313" key="3">
    <source>
        <dbReference type="Proteomes" id="UP000028782"/>
    </source>
</evidence>
<dbReference type="CDD" id="cd02440">
    <property type="entry name" value="AdoMet_MTases"/>
    <property type="match status" value="1"/>
</dbReference>
<dbReference type="AlphaFoldDB" id="A0A076PMU0"/>
<sequence length="375" mass="41846">MALMFSRLAHNYVKNGYYPTDEESIRRISNLLQMPEKGGIRMFDPCCGEGSALADLRQLLTVDRGRIGGAEAFGIELDRDRARHAKGILDRVIHSDVHDVVLKPRSMGLLFLNPPYGFGVADQSAQRSLLAEADKAERLERTFLRKTVPYLAYGGVLVYIIPHYALDDEIRSYLVRNFEDLRIFMAPVQQFRQCIVIGKRCRATHATKAALQPLTEAQASEEGAPVIPDSWELEPYVIPALQVDQEFDFHAVQIDAEQLGDELDKYESSLLWSGLSSQFSQVGGACRPPLRDLTPWHLALALAAGQVVGMIHGAGGRTLLIKGDTYKRKERKVSVDFDEKGQASQTTVMLDRFVPVINAIEFTPDHRLGRIVAIA</sequence>
<organism evidence="2 3">
    <name type="scientific">Comamonas testosteroni TK102</name>
    <dbReference type="NCBI Taxonomy" id="1392005"/>
    <lineage>
        <taxon>Bacteria</taxon>
        <taxon>Pseudomonadati</taxon>
        <taxon>Pseudomonadota</taxon>
        <taxon>Betaproteobacteria</taxon>
        <taxon>Burkholderiales</taxon>
        <taxon>Comamonadaceae</taxon>
        <taxon>Comamonas</taxon>
    </lineage>
</organism>
<evidence type="ECO:0000259" key="1">
    <source>
        <dbReference type="Pfam" id="PF19587"/>
    </source>
</evidence>
<dbReference type="Pfam" id="PF19587">
    <property type="entry name" value="DUF6094"/>
    <property type="match status" value="1"/>
</dbReference>
<dbReference type="InterPro" id="IPR046076">
    <property type="entry name" value="DUF6094"/>
</dbReference>
<reference evidence="2 3" key="1">
    <citation type="journal article" date="2014" name="Genome Announc.">
        <title>Complete Genome Sequence of Polychlorinated Biphenyl Degrader Comamonas testosteroni TK102 (NBRC 109938).</title>
        <authorList>
            <person name="Fukuda K."/>
            <person name="Hosoyama A."/>
            <person name="Tsuchikane K."/>
            <person name="Ohji S."/>
            <person name="Yamazoe A."/>
            <person name="Fujita N."/>
            <person name="Shintani M."/>
            <person name="Kimbara K."/>
        </authorList>
    </citation>
    <scope>NUCLEOTIDE SEQUENCE [LARGE SCALE GENOMIC DNA]</scope>
    <source>
        <strain evidence="2">TK102</strain>
    </source>
</reference>
<proteinExistence type="predicted"/>
<feature type="domain" description="DUF6094" evidence="1">
    <location>
        <begin position="6"/>
        <end position="210"/>
    </location>
</feature>
<accession>A0A076PMU0</accession>
<dbReference type="RefSeq" id="WP_019042159.1">
    <property type="nucleotide sequence ID" value="NZ_CP006704.1"/>
</dbReference>
<gene>
    <name evidence="2" type="ORF">O987_14645</name>
</gene>
<dbReference type="InterPro" id="IPR029063">
    <property type="entry name" value="SAM-dependent_MTases_sf"/>
</dbReference>
<evidence type="ECO:0000313" key="2">
    <source>
        <dbReference type="EMBL" id="AIJ47043.1"/>
    </source>
</evidence>
<name>A0A076PMU0_COMTE</name>
<dbReference type="Proteomes" id="UP000028782">
    <property type="component" value="Chromosome"/>
</dbReference>
<dbReference type="KEGG" id="ctes:O987_14645"/>
<dbReference type="Gene3D" id="3.40.50.150">
    <property type="entry name" value="Vaccinia Virus protein VP39"/>
    <property type="match status" value="1"/>
</dbReference>
<protein>
    <recommendedName>
        <fullName evidence="1">DUF6094 domain-containing protein</fullName>
    </recommendedName>
</protein>
<dbReference type="PRINTS" id="PR00507">
    <property type="entry name" value="N12N6MTFRASE"/>
</dbReference>
<dbReference type="EMBL" id="CP006704">
    <property type="protein sequence ID" value="AIJ47043.1"/>
    <property type="molecule type" value="Genomic_DNA"/>
</dbReference>
<dbReference type="SUPFAM" id="SSF53335">
    <property type="entry name" value="S-adenosyl-L-methionine-dependent methyltransferases"/>
    <property type="match status" value="1"/>
</dbReference>
<dbReference type="HOGENOM" id="CLU_041519_1_0_4"/>